<keyword evidence="6" id="KW-0004">4Fe-4S</keyword>
<evidence type="ECO:0000256" key="6">
    <source>
        <dbReference type="ARBA" id="ARBA00022485"/>
    </source>
</evidence>
<dbReference type="InterPro" id="IPR036890">
    <property type="entry name" value="HATPase_C_sf"/>
</dbReference>
<evidence type="ECO:0000256" key="2">
    <source>
        <dbReference type="ARBA" id="ARBA00001966"/>
    </source>
</evidence>
<dbReference type="GO" id="GO:0000155">
    <property type="term" value="F:phosphorelay sensor kinase activity"/>
    <property type="evidence" value="ECO:0007669"/>
    <property type="project" value="InterPro"/>
</dbReference>
<keyword evidence="10" id="KW-0479">Metal-binding</keyword>
<dbReference type="InterPro" id="IPR050482">
    <property type="entry name" value="Sensor_HK_TwoCompSys"/>
</dbReference>
<keyword evidence="11" id="KW-0547">Nucleotide-binding</keyword>
<dbReference type="InterPro" id="IPR004358">
    <property type="entry name" value="Sig_transdc_His_kin-like_C"/>
</dbReference>
<protein>
    <recommendedName>
        <fullName evidence="5">Oxygen sensor histidine kinase NreB</fullName>
        <ecNumber evidence="4">2.7.13.3</ecNumber>
    </recommendedName>
    <alternativeName>
        <fullName evidence="18">Nitrogen regulation protein B</fullName>
    </alternativeName>
</protein>
<dbReference type="PANTHER" id="PTHR24421">
    <property type="entry name" value="NITRATE/NITRITE SENSOR PROTEIN NARX-RELATED"/>
    <property type="match status" value="1"/>
</dbReference>
<dbReference type="Pfam" id="PF07730">
    <property type="entry name" value="HisKA_3"/>
    <property type="match status" value="1"/>
</dbReference>
<feature type="domain" description="Histidine kinase" evidence="21">
    <location>
        <begin position="425"/>
        <end position="614"/>
    </location>
</feature>
<keyword evidence="7" id="KW-0963">Cytoplasm</keyword>
<feature type="coiled-coil region" evidence="19">
    <location>
        <begin position="323"/>
        <end position="408"/>
    </location>
</feature>
<keyword evidence="16" id="KW-0411">Iron-sulfur</keyword>
<comment type="cofactor">
    <cofactor evidence="2">
        <name>[4Fe-4S] cluster</name>
        <dbReference type="ChEBI" id="CHEBI:49883"/>
    </cofactor>
</comment>
<dbReference type="AlphaFoldDB" id="A0A6L9EHY0"/>
<keyword evidence="15" id="KW-0902">Two-component regulatory system</keyword>
<evidence type="ECO:0000256" key="20">
    <source>
        <dbReference type="SAM" id="Phobius"/>
    </source>
</evidence>
<dbReference type="PROSITE" id="PS50109">
    <property type="entry name" value="HIS_KIN"/>
    <property type="match status" value="1"/>
</dbReference>
<dbReference type="InterPro" id="IPR011712">
    <property type="entry name" value="Sig_transdc_His_kin_sub3_dim/P"/>
</dbReference>
<evidence type="ECO:0000256" key="17">
    <source>
        <dbReference type="ARBA" id="ARBA00024827"/>
    </source>
</evidence>
<dbReference type="GO" id="GO:0046983">
    <property type="term" value="F:protein dimerization activity"/>
    <property type="evidence" value="ECO:0007669"/>
    <property type="project" value="InterPro"/>
</dbReference>
<keyword evidence="20" id="KW-0472">Membrane</keyword>
<dbReference type="GO" id="GO:0005524">
    <property type="term" value="F:ATP binding"/>
    <property type="evidence" value="ECO:0007669"/>
    <property type="project" value="UniProtKB-KW"/>
</dbReference>
<keyword evidence="20" id="KW-0812">Transmembrane</keyword>
<evidence type="ECO:0000256" key="11">
    <source>
        <dbReference type="ARBA" id="ARBA00022741"/>
    </source>
</evidence>
<evidence type="ECO:0000256" key="1">
    <source>
        <dbReference type="ARBA" id="ARBA00000085"/>
    </source>
</evidence>
<evidence type="ECO:0000256" key="13">
    <source>
        <dbReference type="ARBA" id="ARBA00022840"/>
    </source>
</evidence>
<dbReference type="InterPro" id="IPR005467">
    <property type="entry name" value="His_kinase_dom"/>
</dbReference>
<feature type="transmembrane region" description="Helical" evidence="20">
    <location>
        <begin position="359"/>
        <end position="379"/>
    </location>
</feature>
<dbReference type="Gene3D" id="3.30.565.10">
    <property type="entry name" value="Histidine kinase-like ATPase, C-terminal domain"/>
    <property type="match status" value="1"/>
</dbReference>
<dbReference type="RefSeq" id="WP_161437334.1">
    <property type="nucleotide sequence ID" value="NZ_WXYO01000009.1"/>
</dbReference>
<dbReference type="GO" id="GO:0005737">
    <property type="term" value="C:cytoplasm"/>
    <property type="evidence" value="ECO:0007669"/>
    <property type="project" value="UniProtKB-SubCell"/>
</dbReference>
<dbReference type="SUPFAM" id="SSF55874">
    <property type="entry name" value="ATPase domain of HSP90 chaperone/DNA topoisomerase II/histidine kinase"/>
    <property type="match status" value="1"/>
</dbReference>
<evidence type="ECO:0000259" key="21">
    <source>
        <dbReference type="PROSITE" id="PS50109"/>
    </source>
</evidence>
<evidence type="ECO:0000256" key="3">
    <source>
        <dbReference type="ARBA" id="ARBA00004496"/>
    </source>
</evidence>
<keyword evidence="20" id="KW-1133">Transmembrane helix</keyword>
<evidence type="ECO:0000256" key="7">
    <source>
        <dbReference type="ARBA" id="ARBA00022490"/>
    </source>
</evidence>
<evidence type="ECO:0000256" key="15">
    <source>
        <dbReference type="ARBA" id="ARBA00023012"/>
    </source>
</evidence>
<keyword evidence="9" id="KW-0808">Transferase</keyword>
<dbReference type="SMART" id="SM00387">
    <property type="entry name" value="HATPase_c"/>
    <property type="match status" value="1"/>
</dbReference>
<evidence type="ECO:0000256" key="5">
    <source>
        <dbReference type="ARBA" id="ARBA00017322"/>
    </source>
</evidence>
<comment type="subcellular location">
    <subcellularLocation>
        <location evidence="3">Cytoplasm</location>
    </subcellularLocation>
</comment>
<evidence type="ECO:0000313" key="22">
    <source>
        <dbReference type="EMBL" id="NAS14293.1"/>
    </source>
</evidence>
<gene>
    <name evidence="22" type="ORF">GTQ38_19940</name>
</gene>
<evidence type="ECO:0000256" key="4">
    <source>
        <dbReference type="ARBA" id="ARBA00012438"/>
    </source>
</evidence>
<evidence type="ECO:0000256" key="18">
    <source>
        <dbReference type="ARBA" id="ARBA00030800"/>
    </source>
</evidence>
<keyword evidence="8" id="KW-0597">Phosphoprotein</keyword>
<dbReference type="PANTHER" id="PTHR24421:SF10">
    <property type="entry name" value="NITRATE_NITRITE SENSOR PROTEIN NARQ"/>
    <property type="match status" value="1"/>
</dbReference>
<evidence type="ECO:0000256" key="19">
    <source>
        <dbReference type="SAM" id="Coils"/>
    </source>
</evidence>
<dbReference type="Gene3D" id="1.20.5.1930">
    <property type="match status" value="1"/>
</dbReference>
<evidence type="ECO:0000256" key="9">
    <source>
        <dbReference type="ARBA" id="ARBA00022679"/>
    </source>
</evidence>
<evidence type="ECO:0000256" key="16">
    <source>
        <dbReference type="ARBA" id="ARBA00023014"/>
    </source>
</evidence>
<dbReference type="EC" id="2.7.13.3" evidence="4"/>
<keyword evidence="13" id="KW-0067">ATP-binding</keyword>
<dbReference type="CDD" id="cd16917">
    <property type="entry name" value="HATPase_UhpB-NarQ-NarX-like"/>
    <property type="match status" value="1"/>
</dbReference>
<keyword evidence="23" id="KW-1185">Reference proteome</keyword>
<evidence type="ECO:0000256" key="10">
    <source>
        <dbReference type="ARBA" id="ARBA00022723"/>
    </source>
</evidence>
<dbReference type="GO" id="GO:0016020">
    <property type="term" value="C:membrane"/>
    <property type="evidence" value="ECO:0007669"/>
    <property type="project" value="InterPro"/>
</dbReference>
<dbReference type="PRINTS" id="PR00344">
    <property type="entry name" value="BCTRLSENSOR"/>
</dbReference>
<evidence type="ECO:0000256" key="8">
    <source>
        <dbReference type="ARBA" id="ARBA00022553"/>
    </source>
</evidence>
<sequence>MFLILGAFVSGAQNPSALIDRFRFYELDTVSINLDQYHQDEKQLILWRLDFLKEYDISSGRHDEILNFEASKLPTSLARFLYYLNYGDYLFYKHDDSNTEAKDAYVSALDIALEKKDKKLICEALKGLLSLNRQSYLLRNNTASPYLQLYEQHKYDELEDITYTYYKLIFDFQYIEVERWDKNTAQKLLDFAKSSPHHMINGKIFYLLDSYAEAQGDFGGASSLSKLALEEFKKIPYKFASTQIKNTYISLARNYVLDKDFKNAQYALDQIDTDHRNNLEKENYRFVYYYQALIDSVNRDFNNAFNNLRIHNYESEIVLDARNKKLFDELEAKYQNVKKEQENQVLQANIRKEQREKQYLLLGTAAVVLFGGLIAMLLYQNKAKKQKLAEQEKLLEQQKVENLLKEQELINIDAMITGQEKERQRVANELHDDLGSLMATVRLHFDNIQGDREDPALRKAQKLLEEAYEKIRGIAHSKNSGVMANQGLLPAVQKMAHTISGTNALEVTVEDYGMEERMENSLELAIFRMIQELVANIIKHAKATRASIQFTQHEDNLNIIVEDNGVGFKGSSFGAFKSGMGLSSIEKRVEFLEGSFTVDSVPGKGTSILIDIPV</sequence>
<keyword evidence="12" id="KW-0418">Kinase</keyword>
<organism evidence="22 23">
    <name type="scientific">Poritiphilus flavus</name>
    <dbReference type="NCBI Taxonomy" id="2697053"/>
    <lineage>
        <taxon>Bacteria</taxon>
        <taxon>Pseudomonadati</taxon>
        <taxon>Bacteroidota</taxon>
        <taxon>Flavobacteriia</taxon>
        <taxon>Flavobacteriales</taxon>
        <taxon>Flavobacteriaceae</taxon>
        <taxon>Poritiphilus</taxon>
    </lineage>
</organism>
<evidence type="ECO:0000256" key="12">
    <source>
        <dbReference type="ARBA" id="ARBA00022777"/>
    </source>
</evidence>
<evidence type="ECO:0000313" key="23">
    <source>
        <dbReference type="Proteomes" id="UP000475249"/>
    </source>
</evidence>
<dbReference type="EMBL" id="WXYO01000009">
    <property type="protein sequence ID" value="NAS14293.1"/>
    <property type="molecule type" value="Genomic_DNA"/>
</dbReference>
<dbReference type="GO" id="GO:0046872">
    <property type="term" value="F:metal ion binding"/>
    <property type="evidence" value="ECO:0007669"/>
    <property type="project" value="UniProtKB-KW"/>
</dbReference>
<comment type="catalytic activity">
    <reaction evidence="1">
        <text>ATP + protein L-histidine = ADP + protein N-phospho-L-histidine.</text>
        <dbReference type="EC" id="2.7.13.3"/>
    </reaction>
</comment>
<dbReference type="Pfam" id="PF02518">
    <property type="entry name" value="HATPase_c"/>
    <property type="match status" value="1"/>
</dbReference>
<dbReference type="GO" id="GO:0051539">
    <property type="term" value="F:4 iron, 4 sulfur cluster binding"/>
    <property type="evidence" value="ECO:0007669"/>
    <property type="project" value="UniProtKB-KW"/>
</dbReference>
<dbReference type="InterPro" id="IPR003594">
    <property type="entry name" value="HATPase_dom"/>
</dbReference>
<name>A0A6L9EHY0_9FLAO</name>
<reference evidence="22 23" key="1">
    <citation type="submission" date="2020-01" db="EMBL/GenBank/DDBJ databases">
        <title>Bacteria diversity of Porities sp.</title>
        <authorList>
            <person name="Wang G."/>
        </authorList>
    </citation>
    <scope>NUCLEOTIDE SEQUENCE [LARGE SCALE GENOMIC DNA]</scope>
    <source>
        <strain evidence="22 23">R33</strain>
    </source>
</reference>
<evidence type="ECO:0000256" key="14">
    <source>
        <dbReference type="ARBA" id="ARBA00023004"/>
    </source>
</evidence>
<comment type="function">
    <text evidence="17">Member of the two-component regulatory system NreB/NreC involved in the control of dissimilatory nitrate/nitrite reduction in response to oxygen. NreB functions as a direct oxygen sensor histidine kinase which is autophosphorylated, in the absence of oxygen, probably at the conserved histidine residue, and transfers its phosphate group probably to a conserved aspartate residue of NreC. NreB/NreC activates the expression of the nitrate (narGHJI) and nitrite (nir) reductase operons, as well as the putative nitrate transporter gene narT.</text>
</comment>
<dbReference type="Proteomes" id="UP000475249">
    <property type="component" value="Unassembled WGS sequence"/>
</dbReference>
<accession>A0A6L9EHY0</accession>
<keyword evidence="14" id="KW-0408">Iron</keyword>
<comment type="caution">
    <text evidence="22">The sequence shown here is derived from an EMBL/GenBank/DDBJ whole genome shotgun (WGS) entry which is preliminary data.</text>
</comment>
<proteinExistence type="predicted"/>
<keyword evidence="19" id="KW-0175">Coiled coil</keyword>